<dbReference type="RefSeq" id="WP_377088082.1">
    <property type="nucleotide sequence ID" value="NZ_JBHSJL010000014.1"/>
</dbReference>
<dbReference type="PANTHER" id="PTHR12110">
    <property type="entry name" value="HYDROXYPYRUVATE ISOMERASE"/>
    <property type="match status" value="1"/>
</dbReference>
<dbReference type="InterPro" id="IPR036237">
    <property type="entry name" value="Xyl_isomerase-like_sf"/>
</dbReference>
<evidence type="ECO:0000259" key="1">
    <source>
        <dbReference type="Pfam" id="PF01261"/>
    </source>
</evidence>
<protein>
    <submittedName>
        <fullName evidence="2">Sugar phosphate isomerase/epimerase family protein</fullName>
    </submittedName>
</protein>
<dbReference type="PANTHER" id="PTHR12110:SF53">
    <property type="entry name" value="BLR5974 PROTEIN"/>
    <property type="match status" value="1"/>
</dbReference>
<dbReference type="GO" id="GO:0016853">
    <property type="term" value="F:isomerase activity"/>
    <property type="evidence" value="ECO:0007669"/>
    <property type="project" value="UniProtKB-KW"/>
</dbReference>
<keyword evidence="3" id="KW-1185">Reference proteome</keyword>
<comment type="caution">
    <text evidence="2">The sequence shown here is derived from an EMBL/GenBank/DDBJ whole genome shotgun (WGS) entry which is preliminary data.</text>
</comment>
<reference evidence="3" key="1">
    <citation type="journal article" date="2019" name="Int. J. Syst. Evol. Microbiol.">
        <title>The Global Catalogue of Microorganisms (GCM) 10K type strain sequencing project: providing services to taxonomists for standard genome sequencing and annotation.</title>
        <authorList>
            <consortium name="The Broad Institute Genomics Platform"/>
            <consortium name="The Broad Institute Genome Sequencing Center for Infectious Disease"/>
            <person name="Wu L."/>
            <person name="Ma J."/>
        </authorList>
    </citation>
    <scope>NUCLEOTIDE SEQUENCE [LARGE SCALE GENOMIC DNA]</scope>
    <source>
        <strain evidence="3">CCUG 57942</strain>
    </source>
</reference>
<dbReference type="Proteomes" id="UP001597389">
    <property type="component" value="Unassembled WGS sequence"/>
</dbReference>
<dbReference type="Gene3D" id="3.20.20.150">
    <property type="entry name" value="Divalent-metal-dependent TIM barrel enzymes"/>
    <property type="match status" value="1"/>
</dbReference>
<name>A0ABW4ZDZ4_9BACT</name>
<keyword evidence="2" id="KW-0413">Isomerase</keyword>
<organism evidence="2 3">
    <name type="scientific">Rubritalea tangerina</name>
    <dbReference type="NCBI Taxonomy" id="430798"/>
    <lineage>
        <taxon>Bacteria</taxon>
        <taxon>Pseudomonadati</taxon>
        <taxon>Verrucomicrobiota</taxon>
        <taxon>Verrucomicrobiia</taxon>
        <taxon>Verrucomicrobiales</taxon>
        <taxon>Rubritaleaceae</taxon>
        <taxon>Rubritalea</taxon>
    </lineage>
</organism>
<dbReference type="EMBL" id="JBHUJB010000072">
    <property type="protein sequence ID" value="MFD2160109.1"/>
    <property type="molecule type" value="Genomic_DNA"/>
</dbReference>
<evidence type="ECO:0000313" key="2">
    <source>
        <dbReference type="EMBL" id="MFD2160109.1"/>
    </source>
</evidence>
<dbReference type="SUPFAM" id="SSF51658">
    <property type="entry name" value="Xylose isomerase-like"/>
    <property type="match status" value="1"/>
</dbReference>
<accession>A0ABW4ZDZ4</accession>
<gene>
    <name evidence="2" type="ORF">ACFSW8_14485</name>
</gene>
<feature type="domain" description="Xylose isomerase-like TIM barrel" evidence="1">
    <location>
        <begin position="64"/>
        <end position="290"/>
    </location>
</feature>
<dbReference type="InterPro" id="IPR050312">
    <property type="entry name" value="IolE/XylAMocC-like"/>
</dbReference>
<sequence length="301" mass="33058">MIERREFILGLAQVVIAGAMVPRVYGAGTGDKLFDISLAEWSLHRTIHAGKLDNLDFPRYAKEEFGIGAVEYVNGFFYDKAKDKSYLGELKKRAADVGVENVLIMVDREGHMGGKTRAETEKTVERHKKWVEAAKFLGCHSIRVNAHGHGGREEAGKRVAEGLRLLSEFAEPMGVNVLVENHGGLSSDGAWLAGVLKSVGMKNCGSLPDFGNFHSYDRYQGLRDLMPFAMGVSAKSRVFDADGNEAETDFRKAMEIVLASGFKGYVGIEWEGGNISEQEGIRKTLALLEKVRSEMLAQGGK</sequence>
<evidence type="ECO:0000313" key="3">
    <source>
        <dbReference type="Proteomes" id="UP001597389"/>
    </source>
</evidence>
<dbReference type="Pfam" id="PF01261">
    <property type="entry name" value="AP_endonuc_2"/>
    <property type="match status" value="1"/>
</dbReference>
<proteinExistence type="predicted"/>
<dbReference type="InterPro" id="IPR013022">
    <property type="entry name" value="Xyl_isomerase-like_TIM-brl"/>
</dbReference>